<keyword evidence="10" id="KW-1185">Reference proteome</keyword>
<name>A0ABQ4SYM6_9HYPH</name>
<feature type="transmembrane region" description="Helical" evidence="7">
    <location>
        <begin position="133"/>
        <end position="151"/>
    </location>
</feature>
<feature type="transmembrane region" description="Helical" evidence="7">
    <location>
        <begin position="254"/>
        <end position="272"/>
    </location>
</feature>
<dbReference type="CDD" id="cd06261">
    <property type="entry name" value="TM_PBP2"/>
    <property type="match status" value="1"/>
</dbReference>
<protein>
    <submittedName>
        <fullName evidence="9">Aliphatic sulfonates transport permease protein SsuC</fullName>
    </submittedName>
</protein>
<keyword evidence="5 7" id="KW-1133">Transmembrane helix</keyword>
<dbReference type="Pfam" id="PF00528">
    <property type="entry name" value="BPD_transp_1"/>
    <property type="match status" value="1"/>
</dbReference>
<evidence type="ECO:0000256" key="2">
    <source>
        <dbReference type="ARBA" id="ARBA00022448"/>
    </source>
</evidence>
<sequence>MSGAAIEAPAAILDGAAAGRSRTRNAMARGGLPLRRLALRGAALALALLAWHLLASARLDLGVVTFRNVPTPVEAARAAWALIQSPKLAAHLGASLARVLSGFLAALAAGVALGLVIGRSRTAADLLLPPLEVLRPIPAVAWIPLAILMFPSSELSMAFITFTGALFPILLSTIHGVEGVNPRLVAAARSLGAGRGAILREVIVPGAAPSIITGAAIGMGTAWFCLVTAEMISGQYGIGYFTWESYTLQNYDDIVVGMLLIGLLGMGSSLAVRRLGALATPWIGAGETR</sequence>
<comment type="caution">
    <text evidence="9">The sequence shown here is derived from an EMBL/GenBank/DDBJ whole genome shotgun (WGS) entry which is preliminary data.</text>
</comment>
<dbReference type="SUPFAM" id="SSF161098">
    <property type="entry name" value="MetI-like"/>
    <property type="match status" value="1"/>
</dbReference>
<reference evidence="9" key="1">
    <citation type="journal article" date="2021" name="Front. Microbiol.">
        <title>Comprehensive Comparative Genomics and Phenotyping of Methylobacterium Species.</title>
        <authorList>
            <person name="Alessa O."/>
            <person name="Ogura Y."/>
            <person name="Fujitani Y."/>
            <person name="Takami H."/>
            <person name="Hayashi T."/>
            <person name="Sahin N."/>
            <person name="Tani A."/>
        </authorList>
    </citation>
    <scope>NUCLEOTIDE SEQUENCE</scope>
    <source>
        <strain evidence="9">LMG 23639</strain>
    </source>
</reference>
<keyword evidence="6 7" id="KW-0472">Membrane</keyword>
<dbReference type="InterPro" id="IPR035906">
    <property type="entry name" value="MetI-like_sf"/>
</dbReference>
<keyword evidence="2 7" id="KW-0813">Transport</keyword>
<evidence type="ECO:0000256" key="5">
    <source>
        <dbReference type="ARBA" id="ARBA00022989"/>
    </source>
</evidence>
<accession>A0ABQ4SYM6</accession>
<evidence type="ECO:0000256" key="6">
    <source>
        <dbReference type="ARBA" id="ARBA00023136"/>
    </source>
</evidence>
<feature type="domain" description="ABC transmembrane type-1" evidence="8">
    <location>
        <begin position="92"/>
        <end position="272"/>
    </location>
</feature>
<evidence type="ECO:0000259" key="8">
    <source>
        <dbReference type="PROSITE" id="PS50928"/>
    </source>
</evidence>
<dbReference type="PANTHER" id="PTHR30151:SF0">
    <property type="entry name" value="ABC TRANSPORTER PERMEASE PROTEIN MJ0413-RELATED"/>
    <property type="match status" value="1"/>
</dbReference>
<feature type="transmembrane region" description="Helical" evidence="7">
    <location>
        <begin position="96"/>
        <end position="117"/>
    </location>
</feature>
<comment type="subcellular location">
    <subcellularLocation>
        <location evidence="1 7">Cell membrane</location>
        <topology evidence="1 7">Multi-pass membrane protein</topology>
    </subcellularLocation>
</comment>
<keyword evidence="3" id="KW-1003">Cell membrane</keyword>
<feature type="transmembrane region" description="Helical" evidence="7">
    <location>
        <begin position="37"/>
        <end position="54"/>
    </location>
</feature>
<dbReference type="PANTHER" id="PTHR30151">
    <property type="entry name" value="ALKANE SULFONATE ABC TRANSPORTER-RELATED, MEMBRANE SUBUNIT"/>
    <property type="match status" value="1"/>
</dbReference>
<dbReference type="Proteomes" id="UP001055102">
    <property type="component" value="Unassembled WGS sequence"/>
</dbReference>
<comment type="similarity">
    <text evidence="7">Belongs to the binding-protein-dependent transport system permease family.</text>
</comment>
<evidence type="ECO:0000256" key="7">
    <source>
        <dbReference type="RuleBase" id="RU363032"/>
    </source>
</evidence>
<evidence type="ECO:0000256" key="4">
    <source>
        <dbReference type="ARBA" id="ARBA00022692"/>
    </source>
</evidence>
<dbReference type="PROSITE" id="PS50928">
    <property type="entry name" value="ABC_TM1"/>
    <property type="match status" value="1"/>
</dbReference>
<evidence type="ECO:0000256" key="3">
    <source>
        <dbReference type="ARBA" id="ARBA00022475"/>
    </source>
</evidence>
<evidence type="ECO:0000256" key="1">
    <source>
        <dbReference type="ARBA" id="ARBA00004651"/>
    </source>
</evidence>
<feature type="transmembrane region" description="Helical" evidence="7">
    <location>
        <begin position="157"/>
        <end position="177"/>
    </location>
</feature>
<dbReference type="Gene3D" id="1.10.3720.10">
    <property type="entry name" value="MetI-like"/>
    <property type="match status" value="1"/>
</dbReference>
<dbReference type="EMBL" id="BPQR01000035">
    <property type="protein sequence ID" value="GJE06771.1"/>
    <property type="molecule type" value="Genomic_DNA"/>
</dbReference>
<feature type="transmembrane region" description="Helical" evidence="7">
    <location>
        <begin position="198"/>
        <end position="224"/>
    </location>
</feature>
<reference evidence="9" key="2">
    <citation type="submission" date="2021-08" db="EMBL/GenBank/DDBJ databases">
        <authorList>
            <person name="Tani A."/>
            <person name="Ola A."/>
            <person name="Ogura Y."/>
            <person name="Katsura K."/>
            <person name="Hayashi T."/>
        </authorList>
    </citation>
    <scope>NUCLEOTIDE SEQUENCE</scope>
    <source>
        <strain evidence="9">LMG 23639</strain>
    </source>
</reference>
<keyword evidence="4 7" id="KW-0812">Transmembrane</keyword>
<dbReference type="InterPro" id="IPR000515">
    <property type="entry name" value="MetI-like"/>
</dbReference>
<gene>
    <name evidence="9" type="primary">ssuC_3</name>
    <name evidence="9" type="ORF">AOPFMNJM_2093</name>
</gene>
<evidence type="ECO:0000313" key="10">
    <source>
        <dbReference type="Proteomes" id="UP001055102"/>
    </source>
</evidence>
<organism evidence="9 10">
    <name type="scientific">Methylobacterium jeotgali</name>
    <dbReference type="NCBI Taxonomy" id="381630"/>
    <lineage>
        <taxon>Bacteria</taxon>
        <taxon>Pseudomonadati</taxon>
        <taxon>Pseudomonadota</taxon>
        <taxon>Alphaproteobacteria</taxon>
        <taxon>Hyphomicrobiales</taxon>
        <taxon>Methylobacteriaceae</taxon>
        <taxon>Methylobacterium</taxon>
    </lineage>
</organism>
<evidence type="ECO:0000313" key="9">
    <source>
        <dbReference type="EMBL" id="GJE06771.1"/>
    </source>
</evidence>
<proteinExistence type="inferred from homology"/>